<feature type="region of interest" description="Disordered" evidence="1">
    <location>
        <begin position="76"/>
        <end position="137"/>
    </location>
</feature>
<protein>
    <submittedName>
        <fullName evidence="2">Uncharacterized protein</fullName>
    </submittedName>
</protein>
<evidence type="ECO:0000313" key="2">
    <source>
        <dbReference type="EMBL" id="SMQ50516.1"/>
    </source>
</evidence>
<dbReference type="Proteomes" id="UP000215127">
    <property type="component" value="Chromosome 5"/>
</dbReference>
<feature type="compositionally biased region" description="Pro residues" evidence="1">
    <location>
        <begin position="288"/>
        <end position="300"/>
    </location>
</feature>
<feature type="compositionally biased region" description="Polar residues" evidence="1">
    <location>
        <begin position="335"/>
        <end position="358"/>
    </location>
</feature>
<accession>A0A1X7RSY6</accession>
<gene>
    <name evidence="2" type="ORF">ZT3D7_G5669</name>
</gene>
<reference evidence="2 3" key="1">
    <citation type="submission" date="2016-06" db="EMBL/GenBank/DDBJ databases">
        <authorList>
            <person name="Kjaerup R.B."/>
            <person name="Dalgaard T.S."/>
            <person name="Juul-Madsen H.R."/>
        </authorList>
    </citation>
    <scope>NUCLEOTIDE SEQUENCE [LARGE SCALE GENOMIC DNA]</scope>
</reference>
<dbReference type="AlphaFoldDB" id="A0A1X7RSY6"/>
<feature type="region of interest" description="Disordered" evidence="1">
    <location>
        <begin position="288"/>
        <end position="358"/>
    </location>
</feature>
<feature type="compositionally biased region" description="Low complexity" evidence="1">
    <location>
        <begin position="315"/>
        <end position="329"/>
    </location>
</feature>
<evidence type="ECO:0000256" key="1">
    <source>
        <dbReference type="SAM" id="MobiDB-lite"/>
    </source>
</evidence>
<feature type="compositionally biased region" description="Low complexity" evidence="1">
    <location>
        <begin position="89"/>
        <end position="108"/>
    </location>
</feature>
<dbReference type="STRING" id="1276538.A0A1X7RSY6"/>
<proteinExistence type="predicted"/>
<evidence type="ECO:0000313" key="3">
    <source>
        <dbReference type="Proteomes" id="UP000215127"/>
    </source>
</evidence>
<name>A0A1X7RSY6_ZYMT9</name>
<dbReference type="EMBL" id="LT853696">
    <property type="protein sequence ID" value="SMQ50516.1"/>
    <property type="molecule type" value="Genomic_DNA"/>
</dbReference>
<sequence>MSLDILGGLGGSVGGSGGGLGAGLSGHASNMGADLSAGANGMLQSGVDTANNLLSGVQGAAGDVGNTVNGILGGGGNSGNSGDAHSQASYSDNSGNSGSAGGQASYGDNNAGADSHAGNTWKAPPTQAHGDDGANGGAAGGLTISASIETPPCTIQGGPAKVIYFPATIVPGQDGIGEDGMCTTMNTVLNPKSCYFSYSTLWAGYTDGETYKTVGPTYANTMIACPSSEVSTRCAATQGAAVNWDDYHGDSQPSCTDFAPPAAMMTMVPEWGSAPTYSMTYEAPQNPMVPAPAPANPTSPPAQNTAAVPAPPPYQSSSSNAAPAPAAPATGVVPHQSSSTSYVQPMQSTQPASYTGGSRSERQVGWVVPAVGFVVGLATFALNM</sequence>
<organism evidence="2 3">
    <name type="scientific">Zymoseptoria tritici (strain ST99CH_3D7)</name>
    <dbReference type="NCBI Taxonomy" id="1276538"/>
    <lineage>
        <taxon>Eukaryota</taxon>
        <taxon>Fungi</taxon>
        <taxon>Dikarya</taxon>
        <taxon>Ascomycota</taxon>
        <taxon>Pezizomycotina</taxon>
        <taxon>Dothideomycetes</taxon>
        <taxon>Dothideomycetidae</taxon>
        <taxon>Mycosphaerellales</taxon>
        <taxon>Mycosphaerellaceae</taxon>
        <taxon>Zymoseptoria</taxon>
    </lineage>
</organism>
<keyword evidence="3" id="KW-1185">Reference proteome</keyword>